<keyword evidence="2" id="KW-1185">Reference proteome</keyword>
<dbReference type="STRING" id="1045558.SAMN05216175_103157"/>
<organism evidence="1 2">
    <name type="scientific">Neptunomonas qingdaonensis</name>
    <dbReference type="NCBI Taxonomy" id="1045558"/>
    <lineage>
        <taxon>Bacteria</taxon>
        <taxon>Pseudomonadati</taxon>
        <taxon>Pseudomonadota</taxon>
        <taxon>Gammaproteobacteria</taxon>
        <taxon>Oceanospirillales</taxon>
        <taxon>Oceanospirillaceae</taxon>
        <taxon>Neptunomonas</taxon>
    </lineage>
</organism>
<dbReference type="AlphaFoldDB" id="A0A1I2NX04"/>
<accession>A0A1I2NX04</accession>
<proteinExistence type="predicted"/>
<evidence type="ECO:0000313" key="1">
    <source>
        <dbReference type="EMBL" id="SFG08208.1"/>
    </source>
</evidence>
<protein>
    <submittedName>
        <fullName evidence="1">Uncharacterized protein</fullName>
    </submittedName>
</protein>
<dbReference type="EMBL" id="FOOU01000003">
    <property type="protein sequence ID" value="SFG08208.1"/>
    <property type="molecule type" value="Genomic_DNA"/>
</dbReference>
<gene>
    <name evidence="1" type="ORF">SAMN05216175_103157</name>
</gene>
<sequence>MKYCCAAGAEAHTAGSEQGKGFLQLFRLPLRFRWVSFRQ</sequence>
<reference evidence="2" key="1">
    <citation type="submission" date="2016-10" db="EMBL/GenBank/DDBJ databases">
        <authorList>
            <person name="Varghese N."/>
            <person name="Submissions S."/>
        </authorList>
    </citation>
    <scope>NUCLEOTIDE SEQUENCE [LARGE SCALE GENOMIC DNA]</scope>
    <source>
        <strain evidence="2">CGMCC 1.10971</strain>
    </source>
</reference>
<evidence type="ECO:0000313" key="2">
    <source>
        <dbReference type="Proteomes" id="UP000198623"/>
    </source>
</evidence>
<dbReference type="Proteomes" id="UP000198623">
    <property type="component" value="Unassembled WGS sequence"/>
</dbReference>
<name>A0A1I2NX04_9GAMM</name>